<dbReference type="SMART" id="SM00388">
    <property type="entry name" value="HisKA"/>
    <property type="match status" value="1"/>
</dbReference>
<organism evidence="9 10">
    <name type="scientific">Ulvibacter antarcticus</name>
    <dbReference type="NCBI Taxonomy" id="442714"/>
    <lineage>
        <taxon>Bacteria</taxon>
        <taxon>Pseudomonadati</taxon>
        <taxon>Bacteroidota</taxon>
        <taxon>Flavobacteriia</taxon>
        <taxon>Flavobacteriales</taxon>
        <taxon>Flavobacteriaceae</taxon>
        <taxon>Ulvibacter</taxon>
    </lineage>
</organism>
<dbReference type="InterPro" id="IPR013656">
    <property type="entry name" value="PAS_4"/>
</dbReference>
<evidence type="ECO:0000259" key="8">
    <source>
        <dbReference type="PROSITE" id="PS50113"/>
    </source>
</evidence>
<dbReference type="PRINTS" id="PR00344">
    <property type="entry name" value="BCTRLSENSOR"/>
</dbReference>
<dbReference type="PROSITE" id="PS50109">
    <property type="entry name" value="HIS_KIN"/>
    <property type="match status" value="1"/>
</dbReference>
<dbReference type="Gene3D" id="3.30.450.20">
    <property type="entry name" value="PAS domain"/>
    <property type="match status" value="4"/>
</dbReference>
<dbReference type="InterPro" id="IPR003661">
    <property type="entry name" value="HisK_dim/P_dom"/>
</dbReference>
<dbReference type="CDD" id="cd00130">
    <property type="entry name" value="PAS"/>
    <property type="match status" value="2"/>
</dbReference>
<sequence>MGKTVKKNFSAINDISFLSGGGEMGELMRSKNWSETLIGETKYWPQSLKTSLSILLHSKFPKFLFWGPDHVCFYNDAYRPSLGKEGKHPNILGSRGEDYWVEIWDIIKPLIDQVLGGGEATWSEDQLIPIYRNGSVENVYWTFSYSPVFDESGSVAGVWVTCMETTQKVMTLNALEDSKNQLHFAIESANLATWDYHPELKTFRGNERLRNWYNLKKTEITPLEALDVIADKDQNRVKEAVKNAMDYEKGGMFDITYQLNPVKVKKERIVRAIGKVWFNADKSLSRFNGIVQDITEQFNATKENQMLSTIVDKSNEFIGLAGLDSRVKYINPAGMKMLGWKNIKDRKIEDCIYPEDLSKALSLTAKLFEQDQVSDEFRLLNEQSGEPFWIKWNGLAIRDEKTNQLIALATTSPNITEQKKSELRIHEGISKLEESEKRFRKVADSSPVLIKMTDSEAKITFVNKMWLDFTGHPLKRYLGLDTLMEIHPDDMQITRSQYDKVFESHKEYRAEYRIRAHDGAFRWISNIGVPRFTEDGKFEGYIHACMDIHDMKTQEHQKDLFIGMASHELKTPVTSIKGYTQVLKRKYGDSGDKLLISSLDIVDKQIRVLTKLISDLLDLSKMKTGGLDFTKETFNLNELLTEVIRESEFVNPSHRIEYKNIQSINVYADKERIRQVAVNLLNNAVKYSPQSKKIEVKSIFNDKTASVFIEDFGIGINKENQENIFNRFFREEGKNEETFPGFGIGLYISADIIKRHDGVISVKSEKGKGSIFHFTIPIQKPN</sequence>
<evidence type="ECO:0000256" key="4">
    <source>
        <dbReference type="ARBA" id="ARBA00022679"/>
    </source>
</evidence>
<dbReference type="Gene3D" id="3.30.565.10">
    <property type="entry name" value="Histidine kinase-like ATPase, C-terminal domain"/>
    <property type="match status" value="1"/>
</dbReference>
<comment type="catalytic activity">
    <reaction evidence="1">
        <text>ATP + protein L-histidine = ADP + protein N-phospho-L-histidine.</text>
        <dbReference type="EC" id="2.7.13.3"/>
    </reaction>
</comment>
<dbReference type="InterPro" id="IPR005467">
    <property type="entry name" value="His_kinase_dom"/>
</dbReference>
<dbReference type="EMBL" id="REFC01000011">
    <property type="protein sequence ID" value="RMA66393.1"/>
    <property type="molecule type" value="Genomic_DNA"/>
</dbReference>
<dbReference type="InterPro" id="IPR036890">
    <property type="entry name" value="HATPase_C_sf"/>
</dbReference>
<keyword evidence="4" id="KW-0808">Transferase</keyword>
<evidence type="ECO:0000259" key="6">
    <source>
        <dbReference type="PROSITE" id="PS50109"/>
    </source>
</evidence>
<dbReference type="PROSITE" id="PS50112">
    <property type="entry name" value="PAS"/>
    <property type="match status" value="1"/>
</dbReference>
<dbReference type="InterPro" id="IPR000014">
    <property type="entry name" value="PAS"/>
</dbReference>
<accession>A0A3L9Z0L3</accession>
<protein>
    <recommendedName>
        <fullName evidence="2">histidine kinase</fullName>
        <ecNumber evidence="2">2.7.13.3</ecNumber>
    </recommendedName>
</protein>
<dbReference type="Pfam" id="PF00512">
    <property type="entry name" value="HisKA"/>
    <property type="match status" value="1"/>
</dbReference>
<dbReference type="SUPFAM" id="SSF55874">
    <property type="entry name" value="ATPase domain of HSP90 chaperone/DNA topoisomerase II/histidine kinase"/>
    <property type="match status" value="1"/>
</dbReference>
<dbReference type="InterPro" id="IPR004358">
    <property type="entry name" value="Sig_transdc_His_kin-like_C"/>
</dbReference>
<dbReference type="InterPro" id="IPR052162">
    <property type="entry name" value="Sensor_kinase/Photoreceptor"/>
</dbReference>
<dbReference type="SMART" id="SM00091">
    <property type="entry name" value="PAS"/>
    <property type="match status" value="3"/>
</dbReference>
<dbReference type="NCBIfam" id="TIGR00229">
    <property type="entry name" value="sensory_box"/>
    <property type="match status" value="2"/>
</dbReference>
<dbReference type="OrthoDB" id="9766459at2"/>
<dbReference type="SMART" id="SM00086">
    <property type="entry name" value="PAC"/>
    <property type="match status" value="3"/>
</dbReference>
<dbReference type="InterPro" id="IPR013655">
    <property type="entry name" value="PAS_fold_3"/>
</dbReference>
<dbReference type="PROSITE" id="PS50113">
    <property type="entry name" value="PAC"/>
    <property type="match status" value="2"/>
</dbReference>
<evidence type="ECO:0000256" key="2">
    <source>
        <dbReference type="ARBA" id="ARBA00012438"/>
    </source>
</evidence>
<evidence type="ECO:0000256" key="1">
    <source>
        <dbReference type="ARBA" id="ARBA00000085"/>
    </source>
</evidence>
<comment type="caution">
    <text evidence="9">The sequence shown here is derived from an EMBL/GenBank/DDBJ whole genome shotgun (WGS) entry which is preliminary data.</text>
</comment>
<reference evidence="9 10" key="1">
    <citation type="submission" date="2018-10" db="EMBL/GenBank/DDBJ databases">
        <title>Genomic Encyclopedia of Archaeal and Bacterial Type Strains, Phase II (KMG-II): from individual species to whole genera.</title>
        <authorList>
            <person name="Goeker M."/>
        </authorList>
    </citation>
    <scope>NUCLEOTIDE SEQUENCE [LARGE SCALE GENOMIC DNA]</scope>
    <source>
        <strain evidence="9 10">DSM 23424</strain>
    </source>
</reference>
<evidence type="ECO:0000259" key="7">
    <source>
        <dbReference type="PROSITE" id="PS50112"/>
    </source>
</evidence>
<dbReference type="SMART" id="SM00387">
    <property type="entry name" value="HATPase_c"/>
    <property type="match status" value="1"/>
</dbReference>
<dbReference type="AlphaFoldDB" id="A0A3L9Z0L3"/>
<keyword evidence="10" id="KW-1185">Reference proteome</keyword>
<evidence type="ECO:0000256" key="5">
    <source>
        <dbReference type="ARBA" id="ARBA00022777"/>
    </source>
</evidence>
<dbReference type="CDD" id="cd00082">
    <property type="entry name" value="HisKA"/>
    <property type="match status" value="1"/>
</dbReference>
<feature type="domain" description="PAC" evidence="8">
    <location>
        <begin position="508"/>
        <end position="560"/>
    </location>
</feature>
<feature type="domain" description="Histidine kinase" evidence="6">
    <location>
        <begin position="564"/>
        <end position="780"/>
    </location>
</feature>
<dbReference type="Gene3D" id="1.10.287.130">
    <property type="match status" value="1"/>
</dbReference>
<dbReference type="Pfam" id="PF08448">
    <property type="entry name" value="PAS_4"/>
    <property type="match status" value="1"/>
</dbReference>
<dbReference type="SUPFAM" id="SSF47384">
    <property type="entry name" value="Homodimeric domain of signal transducing histidine kinase"/>
    <property type="match status" value="1"/>
</dbReference>
<feature type="domain" description="PAS" evidence="7">
    <location>
        <begin position="435"/>
        <end position="505"/>
    </location>
</feature>
<dbReference type="InterPro" id="IPR000700">
    <property type="entry name" value="PAS-assoc_C"/>
</dbReference>
<name>A0A3L9Z0L3_9FLAO</name>
<evidence type="ECO:0000256" key="3">
    <source>
        <dbReference type="ARBA" id="ARBA00022553"/>
    </source>
</evidence>
<dbReference type="InterPro" id="IPR001610">
    <property type="entry name" value="PAC"/>
</dbReference>
<dbReference type="InterPro" id="IPR036097">
    <property type="entry name" value="HisK_dim/P_sf"/>
</dbReference>
<evidence type="ECO:0000313" key="10">
    <source>
        <dbReference type="Proteomes" id="UP000271339"/>
    </source>
</evidence>
<dbReference type="PANTHER" id="PTHR43304">
    <property type="entry name" value="PHYTOCHROME-LIKE PROTEIN CPH1"/>
    <property type="match status" value="1"/>
</dbReference>
<dbReference type="Proteomes" id="UP000271339">
    <property type="component" value="Unassembled WGS sequence"/>
</dbReference>
<dbReference type="EC" id="2.7.13.3" evidence="2"/>
<dbReference type="GO" id="GO:0000155">
    <property type="term" value="F:phosphorelay sensor kinase activity"/>
    <property type="evidence" value="ECO:0007669"/>
    <property type="project" value="InterPro"/>
</dbReference>
<dbReference type="Pfam" id="PF13426">
    <property type="entry name" value="PAS_9"/>
    <property type="match status" value="1"/>
</dbReference>
<dbReference type="FunFam" id="3.30.565.10:FF:000006">
    <property type="entry name" value="Sensor histidine kinase WalK"/>
    <property type="match status" value="1"/>
</dbReference>
<dbReference type="RefSeq" id="WP_147437221.1">
    <property type="nucleotide sequence ID" value="NZ_REFC01000011.1"/>
</dbReference>
<feature type="domain" description="PAC" evidence="8">
    <location>
        <begin position="373"/>
        <end position="427"/>
    </location>
</feature>
<dbReference type="SUPFAM" id="SSF55785">
    <property type="entry name" value="PYP-like sensor domain (PAS domain)"/>
    <property type="match status" value="3"/>
</dbReference>
<dbReference type="PANTHER" id="PTHR43304:SF1">
    <property type="entry name" value="PAC DOMAIN-CONTAINING PROTEIN"/>
    <property type="match status" value="1"/>
</dbReference>
<dbReference type="Pfam" id="PF08447">
    <property type="entry name" value="PAS_3"/>
    <property type="match status" value="1"/>
</dbReference>
<dbReference type="InterPro" id="IPR035965">
    <property type="entry name" value="PAS-like_dom_sf"/>
</dbReference>
<evidence type="ECO:0000313" key="9">
    <source>
        <dbReference type="EMBL" id="RMA66393.1"/>
    </source>
</evidence>
<gene>
    <name evidence="9" type="ORF">BXY75_0817</name>
</gene>
<dbReference type="InterPro" id="IPR003594">
    <property type="entry name" value="HATPase_dom"/>
</dbReference>
<keyword evidence="3" id="KW-0597">Phosphoprotein</keyword>
<proteinExistence type="predicted"/>
<keyword evidence="5" id="KW-0418">Kinase</keyword>
<dbReference type="Pfam" id="PF02518">
    <property type="entry name" value="HATPase_c"/>
    <property type="match status" value="1"/>
</dbReference>